<dbReference type="InterPro" id="IPR002937">
    <property type="entry name" value="Amino_oxidase"/>
</dbReference>
<comment type="cofactor">
    <cofactor evidence="1">
        <name>FAD</name>
        <dbReference type="ChEBI" id="CHEBI:57692"/>
    </cofactor>
</comment>
<evidence type="ECO:0000256" key="4">
    <source>
        <dbReference type="ARBA" id="ARBA00037901"/>
    </source>
</evidence>
<dbReference type="InterPro" id="IPR036188">
    <property type="entry name" value="FAD/NAD-bd_sf"/>
</dbReference>
<evidence type="ECO:0000256" key="8">
    <source>
        <dbReference type="ARBA" id="ARBA00042619"/>
    </source>
</evidence>
<dbReference type="InterPro" id="IPR014105">
    <property type="entry name" value="Carotenoid/retinoid_OxRdtase"/>
</dbReference>
<dbReference type="OrthoDB" id="9814556at2"/>
<dbReference type="KEGG" id="tap:GZ22_08185"/>
<dbReference type="PANTHER" id="PTHR43734">
    <property type="entry name" value="PHYTOENE DESATURASE"/>
    <property type="match status" value="1"/>
</dbReference>
<evidence type="ECO:0000256" key="7">
    <source>
        <dbReference type="ARBA" id="ARBA00041900"/>
    </source>
</evidence>
<comment type="similarity">
    <text evidence="5">Belongs to the carotenoid/retinoid oxidoreductase family. CrtP subfamily.</text>
</comment>
<dbReference type="GeneID" id="34220916"/>
<feature type="domain" description="Amine oxidase" evidence="11">
    <location>
        <begin position="11"/>
        <end position="487"/>
    </location>
</feature>
<evidence type="ECO:0000256" key="5">
    <source>
        <dbReference type="ARBA" id="ARBA00038194"/>
    </source>
</evidence>
<dbReference type="GO" id="GO:0016117">
    <property type="term" value="P:carotenoid biosynthetic process"/>
    <property type="evidence" value="ECO:0007669"/>
    <property type="project" value="UniProtKB-KW"/>
</dbReference>
<dbReference type="PANTHER" id="PTHR43734:SF7">
    <property type="entry name" value="4,4'-DIAPONEUROSPORENE OXYGENASE"/>
    <property type="match status" value="1"/>
</dbReference>
<reference evidence="12 13" key="1">
    <citation type="submission" date="2014-07" db="EMBL/GenBank/DDBJ databases">
        <title>Complete genome sequence of a moderately halophilic bacterium Terribacillus aidingensis MP602, isolated from Cryptomeria fortunei in Tianmu mountain in China.</title>
        <authorList>
            <person name="Wang Y."/>
            <person name="Lu P."/>
            <person name="Zhang L."/>
        </authorList>
    </citation>
    <scope>NUCLEOTIDE SEQUENCE [LARGE SCALE GENOMIC DNA]</scope>
    <source>
        <strain evidence="12 13">MP602</strain>
    </source>
</reference>
<dbReference type="Proteomes" id="UP000027980">
    <property type="component" value="Chromosome"/>
</dbReference>
<dbReference type="Pfam" id="PF01593">
    <property type="entry name" value="Amino_oxidase"/>
    <property type="match status" value="1"/>
</dbReference>
<dbReference type="RefSeq" id="WP_038560835.1">
    <property type="nucleotide sequence ID" value="NZ_CP008876.1"/>
</dbReference>
<keyword evidence="3 10" id="KW-0560">Oxidoreductase</keyword>
<organism evidence="12 13">
    <name type="scientific">Terribacillus saccharophilus</name>
    <dbReference type="NCBI Taxonomy" id="361277"/>
    <lineage>
        <taxon>Bacteria</taxon>
        <taxon>Bacillati</taxon>
        <taxon>Bacillota</taxon>
        <taxon>Bacilli</taxon>
        <taxon>Bacillales</taxon>
        <taxon>Bacillaceae</taxon>
        <taxon>Terribacillus</taxon>
    </lineage>
</organism>
<dbReference type="HOGENOM" id="CLU_019722_2_1_9"/>
<keyword evidence="2 10" id="KW-0125">Carotenoid biosynthesis</keyword>
<dbReference type="GO" id="GO:0016491">
    <property type="term" value="F:oxidoreductase activity"/>
    <property type="evidence" value="ECO:0007669"/>
    <property type="project" value="UniProtKB-KW"/>
</dbReference>
<gene>
    <name evidence="12" type="ORF">GZ22_08185</name>
</gene>
<comment type="pathway">
    <text evidence="4">Carotenoid biosynthesis; staphyloxanthin biosynthesis; staphyloxanthin from farnesyl diphosphate: step 3/5.</text>
</comment>
<evidence type="ECO:0000256" key="1">
    <source>
        <dbReference type="ARBA" id="ARBA00001974"/>
    </source>
</evidence>
<evidence type="ECO:0000256" key="2">
    <source>
        <dbReference type="ARBA" id="ARBA00022746"/>
    </source>
</evidence>
<evidence type="ECO:0000256" key="6">
    <source>
        <dbReference type="ARBA" id="ARBA00039159"/>
    </source>
</evidence>
<dbReference type="Gene3D" id="3.50.50.60">
    <property type="entry name" value="FAD/NAD(P)-binding domain"/>
    <property type="match status" value="2"/>
</dbReference>
<evidence type="ECO:0000256" key="9">
    <source>
        <dbReference type="ARBA" id="ARBA00048532"/>
    </source>
</evidence>
<evidence type="ECO:0000313" key="13">
    <source>
        <dbReference type="Proteomes" id="UP000027980"/>
    </source>
</evidence>
<dbReference type="AlphaFoldDB" id="A0A075LIX2"/>
<dbReference type="NCBIfam" id="TIGR02734">
    <property type="entry name" value="crtI_fam"/>
    <property type="match status" value="1"/>
</dbReference>
<evidence type="ECO:0000256" key="10">
    <source>
        <dbReference type="RuleBase" id="RU362075"/>
    </source>
</evidence>
<evidence type="ECO:0000259" key="11">
    <source>
        <dbReference type="Pfam" id="PF01593"/>
    </source>
</evidence>
<dbReference type="SUPFAM" id="SSF51905">
    <property type="entry name" value="FAD/NAD(P)-binding domain"/>
    <property type="match status" value="1"/>
</dbReference>
<name>A0A075LIX2_9BACI</name>
<sequence length="489" mass="54486">MKKAVIIGGGLGGLTTSIYLAHAGWDVKILEKNKTLGGKLQQVNKDGFHFDLGPSTITLKHIFEQVFYDTGRDSRDYLTFYPISPIGKNFFPDGNIVELTPDVARMQEQLAVYSKADAKAYPAFLAESRRLFQISEKAFLHKPLFLWEEKLQPELLLNFAKIRPMQSFQTLLKRYFRHPNTLRLFGRYATYIGSSPYQAPSIFAMLAFLEAGEGVHGIKGGTYKLVEAFEKLAVELGVIIEKETDVTSIRTSKGAVTGVTTTKGDYACDTLIGNGDAISLYSGLLDESDRPHFSDHKIKKVEPSLSGFTMLLGVKKRYTQLAHHNVFFPSDYQAEFTSIFKKQQYIKEPTLYICFSGASEPDLAPVNMSNLFVLANAPYLTGINQLQDKERYKEKLIQQLEDKGLTALSESIIYEELQTPADLAVRTRAFRGAIYGMSSNNLQQAFFRIPNKDTYIKGLWFAGGSTHPGGGTPMVTLSGKLTAQAILQG</sequence>
<accession>A0A075LIX2</accession>
<evidence type="ECO:0000313" key="12">
    <source>
        <dbReference type="EMBL" id="AIF66615.1"/>
    </source>
</evidence>
<evidence type="ECO:0000256" key="3">
    <source>
        <dbReference type="ARBA" id="ARBA00023002"/>
    </source>
</evidence>
<protein>
    <recommendedName>
        <fullName evidence="6">4,4'-diaponeurosporene oxygenase</fullName>
    </recommendedName>
    <alternativeName>
        <fullName evidence="7">4,4'-diaponeurosporene oxidase</fullName>
    </alternativeName>
    <alternativeName>
        <fullName evidence="8">Carotenoid oxidase</fullName>
    </alternativeName>
</protein>
<dbReference type="EMBL" id="CP008876">
    <property type="protein sequence ID" value="AIF66615.1"/>
    <property type="molecule type" value="Genomic_DNA"/>
</dbReference>
<comment type="catalytic activity">
    <reaction evidence="9">
        <text>all-trans-4,4'-diaponeurosporene + 2 AH2 + 2 O2 = 4,4'-diaponeurosporenal + 2 A + 3 H2O</text>
        <dbReference type="Rhea" id="RHEA:56104"/>
        <dbReference type="ChEBI" id="CHEBI:13193"/>
        <dbReference type="ChEBI" id="CHEBI:15377"/>
        <dbReference type="ChEBI" id="CHEBI:15379"/>
        <dbReference type="ChEBI" id="CHEBI:17499"/>
        <dbReference type="ChEBI" id="CHEBI:62743"/>
        <dbReference type="ChEBI" id="CHEBI:79065"/>
    </reaction>
</comment>
<proteinExistence type="inferred from homology"/>